<dbReference type="PANTHER" id="PTHR10083:SF374">
    <property type="entry name" value="BPTI_KUNITZ INHIBITOR DOMAIN-CONTAINING PROTEIN"/>
    <property type="match status" value="1"/>
</dbReference>
<dbReference type="PRINTS" id="PR00759">
    <property type="entry name" value="BASICPTASE"/>
</dbReference>
<proteinExistence type="predicted"/>
<dbReference type="GO" id="GO:0004867">
    <property type="term" value="F:serine-type endopeptidase inhibitor activity"/>
    <property type="evidence" value="ECO:0007669"/>
    <property type="project" value="InterPro"/>
</dbReference>
<name>A0A8B9NFI7_9AVES</name>
<evidence type="ECO:0000256" key="1">
    <source>
        <dbReference type="ARBA" id="ARBA00023157"/>
    </source>
</evidence>
<dbReference type="PROSITE" id="PS50279">
    <property type="entry name" value="BPTI_KUNITZ_2"/>
    <property type="match status" value="1"/>
</dbReference>
<dbReference type="FunFam" id="4.10.410.10:FF:000020">
    <property type="entry name" value="Collagen, type VI, alpha 3"/>
    <property type="match status" value="1"/>
</dbReference>
<organism evidence="3 4">
    <name type="scientific">Accipiter nisus</name>
    <name type="common">Eurasian sparrowhawk</name>
    <dbReference type="NCBI Taxonomy" id="211598"/>
    <lineage>
        <taxon>Eukaryota</taxon>
        <taxon>Metazoa</taxon>
        <taxon>Chordata</taxon>
        <taxon>Craniata</taxon>
        <taxon>Vertebrata</taxon>
        <taxon>Euteleostomi</taxon>
        <taxon>Archelosauria</taxon>
        <taxon>Archosauria</taxon>
        <taxon>Dinosauria</taxon>
        <taxon>Saurischia</taxon>
        <taxon>Theropoda</taxon>
        <taxon>Coelurosauria</taxon>
        <taxon>Aves</taxon>
        <taxon>Neognathae</taxon>
        <taxon>Neoaves</taxon>
        <taxon>Telluraves</taxon>
        <taxon>Accipitrimorphae</taxon>
        <taxon>Accipitriformes</taxon>
        <taxon>Accipitridae</taxon>
        <taxon>Accipitrinae</taxon>
        <taxon>Accipiter</taxon>
    </lineage>
</organism>
<feature type="domain" description="BPTI/Kunitz inhibitor" evidence="2">
    <location>
        <begin position="83"/>
        <end position="134"/>
    </location>
</feature>
<dbReference type="Gene3D" id="4.10.410.10">
    <property type="entry name" value="Pancreatic trypsin inhibitor Kunitz domain"/>
    <property type="match status" value="1"/>
</dbReference>
<protein>
    <recommendedName>
        <fullName evidence="2">BPTI/Kunitz inhibitor domain-containing protein</fullName>
    </recommendedName>
</protein>
<dbReference type="SUPFAM" id="SSF57362">
    <property type="entry name" value="BPTI-like"/>
    <property type="match status" value="1"/>
</dbReference>
<dbReference type="InterPro" id="IPR002223">
    <property type="entry name" value="Kunitz_BPTI"/>
</dbReference>
<dbReference type="AlphaFoldDB" id="A0A8B9NFI7"/>
<dbReference type="SMART" id="SM00131">
    <property type="entry name" value="KU"/>
    <property type="match status" value="1"/>
</dbReference>
<dbReference type="PROSITE" id="PS00280">
    <property type="entry name" value="BPTI_KUNITZ_1"/>
    <property type="match status" value="1"/>
</dbReference>
<dbReference type="Proteomes" id="UP000694541">
    <property type="component" value="Unplaced"/>
</dbReference>
<keyword evidence="4" id="KW-1185">Reference proteome</keyword>
<accession>A0A8B9NFI7</accession>
<sequence length="180" mass="19296">MLAERLEAVGELFHHLLGHLQLTGPDPVQRGTRIALVLTGPSTPGKDLAEVPFGLPGSVPTGMPTAPTGPGKGRRAAAVPGPCTLDKDPGSACTQFSVMWYHRWETGSCERFWYGGCGGNANRFGSEQDCIRACVDPGRRGWARDRGGGRPWGCPQNELGARLRFRCRRSADAVTVPGRS</sequence>
<dbReference type="InterPro" id="IPR050098">
    <property type="entry name" value="TFPI/VKTCI-like"/>
</dbReference>
<dbReference type="InterPro" id="IPR036880">
    <property type="entry name" value="Kunitz_BPTI_sf"/>
</dbReference>
<keyword evidence="1" id="KW-1015">Disulfide bond</keyword>
<evidence type="ECO:0000313" key="4">
    <source>
        <dbReference type="Proteomes" id="UP000694541"/>
    </source>
</evidence>
<reference evidence="3" key="2">
    <citation type="submission" date="2025-09" db="UniProtKB">
        <authorList>
            <consortium name="Ensembl"/>
        </authorList>
    </citation>
    <scope>IDENTIFICATION</scope>
</reference>
<evidence type="ECO:0000313" key="3">
    <source>
        <dbReference type="Ensembl" id="ENSANIP00000023119.1"/>
    </source>
</evidence>
<dbReference type="PANTHER" id="PTHR10083">
    <property type="entry name" value="KUNITZ-TYPE PROTEASE INHIBITOR-RELATED"/>
    <property type="match status" value="1"/>
</dbReference>
<dbReference type="Ensembl" id="ENSANIT00000023889.1">
    <property type="protein sequence ID" value="ENSANIP00000023119.1"/>
    <property type="gene ID" value="ENSANIG00000015726.1"/>
</dbReference>
<dbReference type="GO" id="GO:0005615">
    <property type="term" value="C:extracellular space"/>
    <property type="evidence" value="ECO:0007669"/>
    <property type="project" value="TreeGrafter"/>
</dbReference>
<dbReference type="Pfam" id="PF00014">
    <property type="entry name" value="Kunitz_BPTI"/>
    <property type="match status" value="1"/>
</dbReference>
<reference evidence="3" key="1">
    <citation type="submission" date="2025-08" db="UniProtKB">
        <authorList>
            <consortium name="Ensembl"/>
        </authorList>
    </citation>
    <scope>IDENTIFICATION</scope>
</reference>
<evidence type="ECO:0000259" key="2">
    <source>
        <dbReference type="PROSITE" id="PS50279"/>
    </source>
</evidence>
<dbReference type="CDD" id="cd22635">
    <property type="entry name" value="Kunitz_papilin"/>
    <property type="match status" value="1"/>
</dbReference>
<dbReference type="InterPro" id="IPR020901">
    <property type="entry name" value="Prtase_inh_Kunz-CS"/>
</dbReference>